<dbReference type="RefSeq" id="WP_118969512.1">
    <property type="nucleotide sequence ID" value="NZ_QHCT01000004.1"/>
</dbReference>
<dbReference type="InterPro" id="IPR029063">
    <property type="entry name" value="SAM-dependent_MTases_sf"/>
</dbReference>
<dbReference type="PANTHER" id="PTHR43861:SF3">
    <property type="entry name" value="PUTATIVE (AFU_ORTHOLOGUE AFUA_2G14390)-RELATED"/>
    <property type="match status" value="1"/>
</dbReference>
<protein>
    <recommendedName>
        <fullName evidence="4">Class I SAM-dependent methyltransferase</fullName>
    </recommendedName>
</protein>
<organism evidence="2 3">
    <name type="scientific">Leptospira stimsonii</name>
    <dbReference type="NCBI Taxonomy" id="2202203"/>
    <lineage>
        <taxon>Bacteria</taxon>
        <taxon>Pseudomonadati</taxon>
        <taxon>Spirochaetota</taxon>
        <taxon>Spirochaetia</taxon>
        <taxon>Leptospirales</taxon>
        <taxon>Leptospiraceae</taxon>
        <taxon>Leptospira</taxon>
    </lineage>
</organism>
<dbReference type="Gene3D" id="3.40.50.150">
    <property type="entry name" value="Vaccinia Virus protein VP39"/>
    <property type="match status" value="1"/>
</dbReference>
<dbReference type="AlphaFoldDB" id="A0A396Z5D5"/>
<dbReference type="GO" id="GO:0016740">
    <property type="term" value="F:transferase activity"/>
    <property type="evidence" value="ECO:0007669"/>
    <property type="project" value="UniProtKB-KW"/>
</dbReference>
<dbReference type="Pfam" id="PF13489">
    <property type="entry name" value="Methyltransf_23"/>
    <property type="match status" value="1"/>
</dbReference>
<dbReference type="PANTHER" id="PTHR43861">
    <property type="entry name" value="TRANS-ACONITATE 2-METHYLTRANSFERASE-RELATED"/>
    <property type="match status" value="1"/>
</dbReference>
<dbReference type="EMBL" id="QHCT01000004">
    <property type="protein sequence ID" value="RHX89353.1"/>
    <property type="molecule type" value="Genomic_DNA"/>
</dbReference>
<evidence type="ECO:0000313" key="3">
    <source>
        <dbReference type="Proteomes" id="UP000265798"/>
    </source>
</evidence>
<sequence>MENRPFNQIAKSYDTKQRKELAKVIVRAIQNELKERRVRTLLDYGCGTGLVGLELSPLVDKLFMVDSAEPMIEIVKEKIFRANIKNAELIHSDFAKVPVPVFADVIVVSLVLLHIREVRKMLTYFYSALNENGKLVIVDFDKNEKVNHPEVHNGFDPADLKFLLHEVGFKKVEIKTIYHGKNIFMNQDASLFLSSSRK</sequence>
<gene>
    <name evidence="2" type="ORF">DLM75_16090</name>
</gene>
<proteinExistence type="predicted"/>
<dbReference type="SUPFAM" id="SSF53335">
    <property type="entry name" value="S-adenosyl-L-methionine-dependent methyltransferases"/>
    <property type="match status" value="1"/>
</dbReference>
<evidence type="ECO:0000256" key="1">
    <source>
        <dbReference type="ARBA" id="ARBA00022679"/>
    </source>
</evidence>
<dbReference type="Proteomes" id="UP000265798">
    <property type="component" value="Unassembled WGS sequence"/>
</dbReference>
<dbReference type="OrthoDB" id="9791837at2"/>
<evidence type="ECO:0000313" key="2">
    <source>
        <dbReference type="EMBL" id="RHX89353.1"/>
    </source>
</evidence>
<name>A0A396Z5D5_9LEPT</name>
<reference evidence="3" key="1">
    <citation type="submission" date="2018-05" db="EMBL/GenBank/DDBJ databases">
        <title>Leptospira yasudae sp. nov. and Leptospira stimsonii sp. nov., two pathogenic species of the genus Leptospira isolated from environmental sources.</title>
        <authorList>
            <person name="Casanovas-Massana A."/>
            <person name="Hamond C."/>
            <person name="Santos L.A."/>
            <person name="Hacker K.P."/>
            <person name="Balassiano I."/>
            <person name="Medeiros M.A."/>
            <person name="Reis M.G."/>
            <person name="Ko A.I."/>
            <person name="Wunder E.A."/>
        </authorList>
    </citation>
    <scope>NUCLEOTIDE SEQUENCE [LARGE SCALE GENOMIC DNA]</scope>
    <source>
        <strain evidence="3">Yale</strain>
    </source>
</reference>
<accession>A0A396Z5D5</accession>
<dbReference type="CDD" id="cd02440">
    <property type="entry name" value="AdoMet_MTases"/>
    <property type="match status" value="1"/>
</dbReference>
<comment type="caution">
    <text evidence="2">The sequence shown here is derived from an EMBL/GenBank/DDBJ whole genome shotgun (WGS) entry which is preliminary data.</text>
</comment>
<evidence type="ECO:0008006" key="4">
    <source>
        <dbReference type="Google" id="ProtNLM"/>
    </source>
</evidence>
<keyword evidence="1" id="KW-0808">Transferase</keyword>